<dbReference type="EMBL" id="BOPH01000022">
    <property type="protein sequence ID" value="GIJ67047.1"/>
    <property type="molecule type" value="Genomic_DNA"/>
</dbReference>
<reference evidence="1" key="1">
    <citation type="submission" date="2021-01" db="EMBL/GenBank/DDBJ databases">
        <title>Whole genome shotgun sequence of Virgisporangium ochraceum NBRC 16418.</title>
        <authorList>
            <person name="Komaki H."/>
            <person name="Tamura T."/>
        </authorList>
    </citation>
    <scope>NUCLEOTIDE SEQUENCE</scope>
    <source>
        <strain evidence="1">NBRC 16418</strain>
    </source>
</reference>
<dbReference type="Proteomes" id="UP000635606">
    <property type="component" value="Unassembled WGS sequence"/>
</dbReference>
<dbReference type="AlphaFoldDB" id="A0A8J4ECM5"/>
<accession>A0A8J4ECM5</accession>
<evidence type="ECO:0008006" key="3">
    <source>
        <dbReference type="Google" id="ProtNLM"/>
    </source>
</evidence>
<dbReference type="SUPFAM" id="SSF53271">
    <property type="entry name" value="PRTase-like"/>
    <property type="match status" value="1"/>
</dbReference>
<protein>
    <recommendedName>
        <fullName evidence="3">Phosphoribosyltransferase</fullName>
    </recommendedName>
</protein>
<evidence type="ECO:0000313" key="1">
    <source>
        <dbReference type="EMBL" id="GIJ67047.1"/>
    </source>
</evidence>
<comment type="caution">
    <text evidence="1">The sequence shown here is derived from an EMBL/GenBank/DDBJ whole genome shotgun (WGS) entry which is preliminary data.</text>
</comment>
<gene>
    <name evidence="1" type="ORF">Voc01_019640</name>
</gene>
<proteinExistence type="predicted"/>
<dbReference type="RefSeq" id="WP_203927008.1">
    <property type="nucleotide sequence ID" value="NZ_BOPH01000022.1"/>
</dbReference>
<dbReference type="CDD" id="cd06223">
    <property type="entry name" value="PRTases_typeI"/>
    <property type="match status" value="1"/>
</dbReference>
<name>A0A8J4ECM5_9ACTN</name>
<sequence length="285" mass="30188">MRPDVLAVYEVGESGTALDAAAYSRYKYGSRADVDGFAEMLAELATKLATGLPADALTVTAPAGRAVPIGADLLADGVLRAVNHDRARQGVAPAVRAKLHRGAVPAEDYGAKSAAARRELLSRERISGIPALFAGRDVVIVDDLWVTGASAEVTVDAVARYAPRSVTYLVIATVEPGYAARRPEVEYDLNHAAVDGLAALADLCRGAVTVNQRMCKFVLRQEPDAVARWLREVPERVAWHLYAAVLAEGFLLEPAFAGTARAVVDHADGHDLDARAATHGWSVGG</sequence>
<dbReference type="InterPro" id="IPR000836">
    <property type="entry name" value="PRTase_dom"/>
</dbReference>
<evidence type="ECO:0000313" key="2">
    <source>
        <dbReference type="Proteomes" id="UP000635606"/>
    </source>
</evidence>
<dbReference type="InterPro" id="IPR028944">
    <property type="entry name" value="PRTase_ComF-like"/>
</dbReference>
<dbReference type="Gene3D" id="3.40.50.2020">
    <property type="match status" value="1"/>
</dbReference>
<keyword evidence="2" id="KW-1185">Reference proteome</keyword>
<dbReference type="InterPro" id="IPR029057">
    <property type="entry name" value="PRTase-like"/>
</dbReference>
<organism evidence="1 2">
    <name type="scientific">Virgisporangium ochraceum</name>
    <dbReference type="NCBI Taxonomy" id="65505"/>
    <lineage>
        <taxon>Bacteria</taxon>
        <taxon>Bacillati</taxon>
        <taxon>Actinomycetota</taxon>
        <taxon>Actinomycetes</taxon>
        <taxon>Micromonosporales</taxon>
        <taxon>Micromonosporaceae</taxon>
        <taxon>Virgisporangium</taxon>
    </lineage>
</organism>
<dbReference type="Pfam" id="PF15610">
    <property type="entry name" value="PRTase_3"/>
    <property type="match status" value="1"/>
</dbReference>